<dbReference type="GO" id="GO:0003677">
    <property type="term" value="F:DNA binding"/>
    <property type="evidence" value="ECO:0007669"/>
    <property type="project" value="UniProtKB-KW"/>
</dbReference>
<evidence type="ECO:0000256" key="2">
    <source>
        <dbReference type="ARBA" id="ARBA00023125"/>
    </source>
</evidence>
<dbReference type="InterPro" id="IPR023187">
    <property type="entry name" value="Tscrpt_reg_MarR-type_CS"/>
</dbReference>
<keyword evidence="2 5" id="KW-0238">DNA-binding</keyword>
<evidence type="ECO:0000259" key="4">
    <source>
        <dbReference type="PROSITE" id="PS50995"/>
    </source>
</evidence>
<sequence length="138" mass="15323">MPSTPSKAQLMELLAHSVSTHYADFTSAAADLSLTASQAKTLSVLRRAPASMRSLAHTLACDASNMTGIIDRLEKRDLVHREVSSTDRRVKNVALTETGEKAIDTIRERMEQTQTGLDKLSEEERTELFRLLTVVFPH</sequence>
<protein>
    <submittedName>
        <fullName evidence="5">Winged helix DNA-binding protein</fullName>
    </submittedName>
</protein>
<dbReference type="GO" id="GO:0006950">
    <property type="term" value="P:response to stress"/>
    <property type="evidence" value="ECO:0007669"/>
    <property type="project" value="TreeGrafter"/>
</dbReference>
<dbReference type="GO" id="GO:0003700">
    <property type="term" value="F:DNA-binding transcription factor activity"/>
    <property type="evidence" value="ECO:0007669"/>
    <property type="project" value="InterPro"/>
</dbReference>
<dbReference type="InterPro" id="IPR036388">
    <property type="entry name" value="WH-like_DNA-bd_sf"/>
</dbReference>
<evidence type="ECO:0000313" key="5">
    <source>
        <dbReference type="EMBL" id="KAB1139245.1"/>
    </source>
</evidence>
<gene>
    <name evidence="5" type="ORF">F7R91_40665</name>
</gene>
<reference evidence="5 6" key="1">
    <citation type="submission" date="2019-09" db="EMBL/GenBank/DDBJ databases">
        <title>Screening of Novel Bioactive Compounds from Soil-Associated.</title>
        <authorList>
            <person name="Zhao S."/>
        </authorList>
    </citation>
    <scope>NUCLEOTIDE SEQUENCE [LARGE SCALE GENOMIC DNA]</scope>
    <source>
        <strain evidence="5 6">HIT-DPA4</strain>
    </source>
</reference>
<evidence type="ECO:0000313" key="6">
    <source>
        <dbReference type="Proteomes" id="UP000442707"/>
    </source>
</evidence>
<dbReference type="InterPro" id="IPR039422">
    <property type="entry name" value="MarR/SlyA-like"/>
</dbReference>
<proteinExistence type="predicted"/>
<keyword evidence="3" id="KW-0804">Transcription</keyword>
<dbReference type="InterPro" id="IPR036390">
    <property type="entry name" value="WH_DNA-bd_sf"/>
</dbReference>
<organism evidence="5 6">
    <name type="scientific">Streptomyces luteolifulvus</name>
    <dbReference type="NCBI Taxonomy" id="2615112"/>
    <lineage>
        <taxon>Bacteria</taxon>
        <taxon>Bacillati</taxon>
        <taxon>Actinomycetota</taxon>
        <taxon>Actinomycetes</taxon>
        <taxon>Kitasatosporales</taxon>
        <taxon>Streptomycetaceae</taxon>
        <taxon>Streptomyces</taxon>
    </lineage>
</organism>
<dbReference type="RefSeq" id="WP_150958762.1">
    <property type="nucleotide sequence ID" value="NZ_VZRB01000068.1"/>
</dbReference>
<dbReference type="Proteomes" id="UP000442707">
    <property type="component" value="Unassembled WGS sequence"/>
</dbReference>
<keyword evidence="6" id="KW-1185">Reference proteome</keyword>
<dbReference type="AlphaFoldDB" id="A0A6H9UPE2"/>
<dbReference type="PRINTS" id="PR00598">
    <property type="entry name" value="HTHMARR"/>
</dbReference>
<dbReference type="PANTHER" id="PTHR33164">
    <property type="entry name" value="TRANSCRIPTIONAL REGULATOR, MARR FAMILY"/>
    <property type="match status" value="1"/>
</dbReference>
<dbReference type="PROSITE" id="PS01117">
    <property type="entry name" value="HTH_MARR_1"/>
    <property type="match status" value="1"/>
</dbReference>
<feature type="domain" description="HTH marR-type" evidence="4">
    <location>
        <begin position="7"/>
        <end position="137"/>
    </location>
</feature>
<name>A0A6H9UPE2_9ACTN</name>
<accession>A0A6H9UPE2</accession>
<dbReference type="Pfam" id="PF01047">
    <property type="entry name" value="MarR"/>
    <property type="match status" value="1"/>
</dbReference>
<evidence type="ECO:0000256" key="3">
    <source>
        <dbReference type="ARBA" id="ARBA00023163"/>
    </source>
</evidence>
<keyword evidence="1" id="KW-0805">Transcription regulation</keyword>
<dbReference type="PROSITE" id="PS50995">
    <property type="entry name" value="HTH_MARR_2"/>
    <property type="match status" value="1"/>
</dbReference>
<comment type="caution">
    <text evidence="5">The sequence shown here is derived from an EMBL/GenBank/DDBJ whole genome shotgun (WGS) entry which is preliminary data.</text>
</comment>
<evidence type="ECO:0000256" key="1">
    <source>
        <dbReference type="ARBA" id="ARBA00023015"/>
    </source>
</evidence>
<dbReference type="PANTHER" id="PTHR33164:SF99">
    <property type="entry name" value="MARR FAMILY REGULATORY PROTEIN"/>
    <property type="match status" value="1"/>
</dbReference>
<dbReference type="Gene3D" id="1.10.10.10">
    <property type="entry name" value="Winged helix-like DNA-binding domain superfamily/Winged helix DNA-binding domain"/>
    <property type="match status" value="1"/>
</dbReference>
<dbReference type="SUPFAM" id="SSF46785">
    <property type="entry name" value="Winged helix' DNA-binding domain"/>
    <property type="match status" value="1"/>
</dbReference>
<dbReference type="InterPro" id="IPR000835">
    <property type="entry name" value="HTH_MarR-typ"/>
</dbReference>
<dbReference type="SMART" id="SM00347">
    <property type="entry name" value="HTH_MARR"/>
    <property type="match status" value="1"/>
</dbReference>
<dbReference type="EMBL" id="VZRB01000068">
    <property type="protein sequence ID" value="KAB1139245.1"/>
    <property type="molecule type" value="Genomic_DNA"/>
</dbReference>